<dbReference type="InterPro" id="IPR050766">
    <property type="entry name" value="Bact_Lucif_Oxidored"/>
</dbReference>
<dbReference type="Pfam" id="PF00296">
    <property type="entry name" value="Bac_luciferase"/>
    <property type="match status" value="1"/>
</dbReference>
<protein>
    <submittedName>
        <fullName evidence="3">MsnO8 family LLM class oxidoreductase</fullName>
        <ecNumber evidence="3">1.-.-.-</ecNumber>
    </submittedName>
</protein>
<dbReference type="InterPro" id="IPR036661">
    <property type="entry name" value="Luciferase-like_sf"/>
</dbReference>
<evidence type="ECO:0000256" key="1">
    <source>
        <dbReference type="ARBA" id="ARBA00007789"/>
    </source>
</evidence>
<gene>
    <name evidence="3" type="ORF">CJ229_004795</name>
</gene>
<feature type="domain" description="Luciferase-like" evidence="2">
    <location>
        <begin position="38"/>
        <end position="321"/>
    </location>
</feature>
<sequence length="353" mass="39468">MTIKFSATIIIYASYINFNLKGLIIIVKISVLDYAVIDEGKDAVTAVKEAIELAQHAEALNFSRFFVAEHHDVKSFASSSPELLMMKLLDETNDIQIGSAGVMLPHYSPLKVAENFRMLEAFHCGRVNLGFGNTFGTAKVQRAMDTKKADFDYEHHIDTLQQHLTNASNITVHPETSSAPSMWMLSTSERSAKLAAKLGVGYIFGLFPYASTDKIPTGRRAIKQFKEMFQPSKTNETPVTIAAVFVVISDTDEKAETLANALDVWLLGKNNFNEFEYFPSVETAKAYDYTDDELKRMKANRTRMVVGSKETVKAKLLDIQNELSADELLIIPLMPGFNNRKHALTLIHEAFNL</sequence>
<dbReference type="RefSeq" id="WP_317846511.1">
    <property type="nucleotide sequence ID" value="NZ_CP136964.1"/>
</dbReference>
<proteinExistence type="predicted"/>
<dbReference type="InterPro" id="IPR011251">
    <property type="entry name" value="Luciferase-like_dom"/>
</dbReference>
<dbReference type="Proteomes" id="UP000243626">
    <property type="component" value="Chromosome"/>
</dbReference>
<dbReference type="EMBL" id="CP136964">
    <property type="protein sequence ID" value="WOS95426.1"/>
    <property type="molecule type" value="Genomic_DNA"/>
</dbReference>
<dbReference type="Gene3D" id="3.20.20.30">
    <property type="entry name" value="Luciferase-like domain"/>
    <property type="match status" value="1"/>
</dbReference>
<dbReference type="InterPro" id="IPR019949">
    <property type="entry name" value="CmoO-like"/>
</dbReference>
<evidence type="ECO:0000259" key="2">
    <source>
        <dbReference type="Pfam" id="PF00296"/>
    </source>
</evidence>
<name>A0AAF0YGY7_9STAP</name>
<dbReference type="AlphaFoldDB" id="A0AAF0YGY7"/>
<dbReference type="SUPFAM" id="SSF51679">
    <property type="entry name" value="Bacterial luciferase-like"/>
    <property type="match status" value="1"/>
</dbReference>
<dbReference type="KEGG" id="nmy:CJ229_004795"/>
<reference evidence="4" key="1">
    <citation type="submission" date="2017-09" db="EMBL/GenBank/DDBJ databases">
        <title>Bacterial strain isolated from the female urinary microbiota.</title>
        <authorList>
            <person name="Thomas-White K."/>
            <person name="Kumar N."/>
            <person name="Forster S."/>
            <person name="Putonti C."/>
            <person name="Lawley T."/>
            <person name="Wolfe A.J."/>
        </authorList>
    </citation>
    <scope>NUCLEOTIDE SEQUENCE [LARGE SCALE GENOMIC DNA]</scope>
    <source>
        <strain evidence="4">UMB0959</strain>
    </source>
</reference>
<dbReference type="PANTHER" id="PTHR30137">
    <property type="entry name" value="LUCIFERASE-LIKE MONOOXYGENASE"/>
    <property type="match status" value="1"/>
</dbReference>
<comment type="similarity">
    <text evidence="1">To bacterial alkanal monooxygenase alpha and beta chains.</text>
</comment>
<keyword evidence="3" id="KW-0560">Oxidoreductase</keyword>
<evidence type="ECO:0000313" key="4">
    <source>
        <dbReference type="Proteomes" id="UP000243626"/>
    </source>
</evidence>
<dbReference type="EC" id="1.-.-.-" evidence="3"/>
<keyword evidence="4" id="KW-1185">Reference proteome</keyword>
<dbReference type="NCBIfam" id="TIGR03558">
    <property type="entry name" value="oxido_grp_1"/>
    <property type="match status" value="1"/>
</dbReference>
<dbReference type="PANTHER" id="PTHR30137:SF6">
    <property type="entry name" value="LUCIFERASE-LIKE MONOOXYGENASE"/>
    <property type="match status" value="1"/>
</dbReference>
<dbReference type="CDD" id="cd00347">
    <property type="entry name" value="Flavin_utilizing_monoxygenases"/>
    <property type="match status" value="1"/>
</dbReference>
<dbReference type="GO" id="GO:0016705">
    <property type="term" value="F:oxidoreductase activity, acting on paired donors, with incorporation or reduction of molecular oxygen"/>
    <property type="evidence" value="ECO:0007669"/>
    <property type="project" value="InterPro"/>
</dbReference>
<dbReference type="GO" id="GO:0005829">
    <property type="term" value="C:cytosol"/>
    <property type="evidence" value="ECO:0007669"/>
    <property type="project" value="TreeGrafter"/>
</dbReference>
<evidence type="ECO:0000313" key="3">
    <source>
        <dbReference type="EMBL" id="WOS95426.1"/>
    </source>
</evidence>
<organism evidence="3 4">
    <name type="scientific">Nosocomiicoccus massiliensis</name>
    <dbReference type="NCBI Taxonomy" id="1232430"/>
    <lineage>
        <taxon>Bacteria</taxon>
        <taxon>Bacillati</taxon>
        <taxon>Bacillota</taxon>
        <taxon>Bacilli</taxon>
        <taxon>Bacillales</taxon>
        <taxon>Staphylococcaceae</taxon>
        <taxon>Nosocomiicoccus</taxon>
    </lineage>
</organism>
<accession>A0AAF0YGY7</accession>